<dbReference type="SUPFAM" id="SSF55811">
    <property type="entry name" value="Nudix"/>
    <property type="match status" value="1"/>
</dbReference>
<gene>
    <name evidence="3" type="ORF">MYP_1632</name>
</gene>
<dbReference type="GO" id="GO:0006167">
    <property type="term" value="P:AMP biosynthetic process"/>
    <property type="evidence" value="ECO:0007669"/>
    <property type="project" value="TreeGrafter"/>
</dbReference>
<evidence type="ECO:0000256" key="1">
    <source>
        <dbReference type="ARBA" id="ARBA00022801"/>
    </source>
</evidence>
<dbReference type="Pfam" id="PF00293">
    <property type="entry name" value="NUDIX"/>
    <property type="match status" value="1"/>
</dbReference>
<feature type="domain" description="Nudix hydrolase" evidence="2">
    <location>
        <begin position="1"/>
        <end position="133"/>
    </location>
</feature>
<dbReference type="EMBL" id="BBLT01000003">
    <property type="protein sequence ID" value="GAL84404.1"/>
    <property type="molecule type" value="Genomic_DNA"/>
</dbReference>
<reference evidence="3 4" key="1">
    <citation type="submission" date="2014-09" db="EMBL/GenBank/DDBJ databases">
        <title>Sporocytophaga myxococcoides PG-01 genome sequencing.</title>
        <authorList>
            <person name="Liu L."/>
            <person name="Gao P.J."/>
            <person name="Chen G.J."/>
            <person name="Wang L.S."/>
        </authorList>
    </citation>
    <scope>NUCLEOTIDE SEQUENCE [LARGE SCALE GENOMIC DNA]</scope>
    <source>
        <strain evidence="3 4">PG-01</strain>
    </source>
</reference>
<dbReference type="Proteomes" id="UP000030185">
    <property type="component" value="Unassembled WGS sequence"/>
</dbReference>
<evidence type="ECO:0000259" key="2">
    <source>
        <dbReference type="PROSITE" id="PS51462"/>
    </source>
</evidence>
<sequence length="137" mass="15776">MLLAHPGGPFFKNKDEGSWTIPKGEVGTEEEIMSAAKREFIEETGILVKDPLIDLSFVRQKSGKKVYCWAFEGEEKSIENFTSNSFEMEWPRRSGKKAVFVEIDRIELFTPAEARKKILVAQISFIDRLKDYLNKEL</sequence>
<protein>
    <recommendedName>
        <fullName evidence="2">Nudix hydrolase domain-containing protein</fullName>
    </recommendedName>
</protein>
<dbReference type="AlphaFoldDB" id="A0A098LDA7"/>
<evidence type="ECO:0000313" key="3">
    <source>
        <dbReference type="EMBL" id="GAL84404.1"/>
    </source>
</evidence>
<dbReference type="PROSITE" id="PS51462">
    <property type="entry name" value="NUDIX"/>
    <property type="match status" value="1"/>
</dbReference>
<dbReference type="GO" id="GO:0004081">
    <property type="term" value="F:bis(5'-nucleosyl)-tetraphosphatase (asymmetrical) activity"/>
    <property type="evidence" value="ECO:0007669"/>
    <property type="project" value="TreeGrafter"/>
</dbReference>
<dbReference type="PANTHER" id="PTHR21340:SF0">
    <property type="entry name" value="BIS(5'-NUCLEOSYL)-TETRAPHOSPHATASE [ASYMMETRICAL]"/>
    <property type="match status" value="1"/>
</dbReference>
<accession>A0A098LDA7</accession>
<dbReference type="InterPro" id="IPR020084">
    <property type="entry name" value="NUDIX_hydrolase_CS"/>
</dbReference>
<evidence type="ECO:0000313" key="4">
    <source>
        <dbReference type="Proteomes" id="UP000030185"/>
    </source>
</evidence>
<keyword evidence="1" id="KW-0378">Hydrolase</keyword>
<organism evidence="3 4">
    <name type="scientific">Sporocytophaga myxococcoides</name>
    <dbReference type="NCBI Taxonomy" id="153721"/>
    <lineage>
        <taxon>Bacteria</taxon>
        <taxon>Pseudomonadati</taxon>
        <taxon>Bacteroidota</taxon>
        <taxon>Cytophagia</taxon>
        <taxon>Cytophagales</taxon>
        <taxon>Cytophagaceae</taxon>
        <taxon>Sporocytophaga</taxon>
    </lineage>
</organism>
<dbReference type="PROSITE" id="PS00893">
    <property type="entry name" value="NUDIX_BOX"/>
    <property type="match status" value="1"/>
</dbReference>
<dbReference type="eggNOG" id="COG4119">
    <property type="taxonomic scope" value="Bacteria"/>
</dbReference>
<dbReference type="Gene3D" id="3.90.79.10">
    <property type="entry name" value="Nucleoside Triphosphate Pyrophosphohydrolase"/>
    <property type="match status" value="1"/>
</dbReference>
<dbReference type="GO" id="GO:0006754">
    <property type="term" value="P:ATP biosynthetic process"/>
    <property type="evidence" value="ECO:0007669"/>
    <property type="project" value="TreeGrafter"/>
</dbReference>
<comment type="caution">
    <text evidence="3">The sequence shown here is derived from an EMBL/GenBank/DDBJ whole genome shotgun (WGS) entry which is preliminary data.</text>
</comment>
<proteinExistence type="predicted"/>
<dbReference type="InterPro" id="IPR000086">
    <property type="entry name" value="NUDIX_hydrolase_dom"/>
</dbReference>
<dbReference type="PANTHER" id="PTHR21340">
    <property type="entry name" value="DIADENOSINE 5,5-P1,P4-TETRAPHOSPHATE PYROPHOSPHOHYDROLASE MUTT"/>
    <property type="match status" value="1"/>
</dbReference>
<dbReference type="InterPro" id="IPR051325">
    <property type="entry name" value="Nudix_hydrolase_domain"/>
</dbReference>
<keyword evidence="4" id="KW-1185">Reference proteome</keyword>
<name>A0A098LDA7_9BACT</name>
<dbReference type="InterPro" id="IPR015797">
    <property type="entry name" value="NUDIX_hydrolase-like_dom_sf"/>
</dbReference>
<dbReference type="STRING" id="153721.MYP_1632"/>